<organism evidence="3 4">
    <name type="scientific">Devosia nanyangense</name>
    <dbReference type="NCBI Taxonomy" id="1228055"/>
    <lineage>
        <taxon>Bacteria</taxon>
        <taxon>Pseudomonadati</taxon>
        <taxon>Pseudomonadota</taxon>
        <taxon>Alphaproteobacteria</taxon>
        <taxon>Hyphomicrobiales</taxon>
        <taxon>Devosiaceae</taxon>
        <taxon>Devosia</taxon>
    </lineage>
</organism>
<keyword evidence="1" id="KW-0732">Signal</keyword>
<name>A0A933L1A9_9HYPH</name>
<dbReference type="Proteomes" id="UP000782610">
    <property type="component" value="Unassembled WGS sequence"/>
</dbReference>
<feature type="signal peptide" evidence="1">
    <location>
        <begin position="1"/>
        <end position="20"/>
    </location>
</feature>
<dbReference type="Gene3D" id="1.20.1260.10">
    <property type="match status" value="1"/>
</dbReference>
<evidence type="ECO:0000313" key="4">
    <source>
        <dbReference type="Proteomes" id="UP000782610"/>
    </source>
</evidence>
<gene>
    <name evidence="3" type="ORF">HY834_06395</name>
</gene>
<dbReference type="InterPro" id="IPR005183">
    <property type="entry name" value="DUF305_CopM-like"/>
</dbReference>
<dbReference type="PANTHER" id="PTHR36933:SF1">
    <property type="entry name" value="SLL0788 PROTEIN"/>
    <property type="match status" value="1"/>
</dbReference>
<accession>A0A933L1A9</accession>
<sequence length="132" mass="13730">MTRSLIVFAAALLLAAPATAAELPPICLVNAGMADMAGGGGMAMGSPDQAHQDLMAGMDAMNKDMNAGATATDLDVAFICSMIPHHQGAIDMAKAELAHGDDPWAKELAENIIAAQEKEIAEMLDWLGKQPK</sequence>
<reference evidence="3" key="1">
    <citation type="submission" date="2020-07" db="EMBL/GenBank/DDBJ databases">
        <title>Huge and variable diversity of episymbiotic CPR bacteria and DPANN archaea in groundwater ecosystems.</title>
        <authorList>
            <person name="He C.Y."/>
            <person name="Keren R."/>
            <person name="Whittaker M."/>
            <person name="Farag I.F."/>
            <person name="Doudna J."/>
            <person name="Cate J.H.D."/>
            <person name="Banfield J.F."/>
        </authorList>
    </citation>
    <scope>NUCLEOTIDE SEQUENCE</scope>
    <source>
        <strain evidence="3">NC_groundwater_1586_Pr3_B-0.1um_66_15</strain>
    </source>
</reference>
<dbReference type="InterPro" id="IPR012347">
    <property type="entry name" value="Ferritin-like"/>
</dbReference>
<evidence type="ECO:0000313" key="3">
    <source>
        <dbReference type="EMBL" id="MBI4921362.1"/>
    </source>
</evidence>
<evidence type="ECO:0000259" key="2">
    <source>
        <dbReference type="Pfam" id="PF03713"/>
    </source>
</evidence>
<dbReference type="AlphaFoldDB" id="A0A933L1A9"/>
<proteinExistence type="predicted"/>
<comment type="caution">
    <text evidence="3">The sequence shown here is derived from an EMBL/GenBank/DDBJ whole genome shotgun (WGS) entry which is preliminary data.</text>
</comment>
<feature type="domain" description="DUF305" evidence="2">
    <location>
        <begin position="44"/>
        <end position="127"/>
    </location>
</feature>
<evidence type="ECO:0000256" key="1">
    <source>
        <dbReference type="SAM" id="SignalP"/>
    </source>
</evidence>
<protein>
    <submittedName>
        <fullName evidence="3">DUF305 domain-containing protein</fullName>
    </submittedName>
</protein>
<dbReference type="PANTHER" id="PTHR36933">
    <property type="entry name" value="SLL0788 PROTEIN"/>
    <property type="match status" value="1"/>
</dbReference>
<dbReference type="Pfam" id="PF03713">
    <property type="entry name" value="DUF305"/>
    <property type="match status" value="1"/>
</dbReference>
<dbReference type="EMBL" id="JACRAF010000019">
    <property type="protein sequence ID" value="MBI4921362.1"/>
    <property type="molecule type" value="Genomic_DNA"/>
</dbReference>
<feature type="chain" id="PRO_5037553782" evidence="1">
    <location>
        <begin position="21"/>
        <end position="132"/>
    </location>
</feature>